<sequence>MSLRYGILGFLSKWEATGYDLKKEFDDFMSIFWHSHLSQIYPELGRLEQDGFIASRMEPQSGKPDKKVYAITEKGKRELSSWLLSPPESPKIKDVFLMQVSFMDNIPIEEVVFQLKAYQKEREQRLAKMKRILLERWESIRERNLMKSRILMSSAVVRRGLEQELHYIRWCKDTIELVEACSHLWTADAEDREEKTIPFSEVEPAFRKFFGELLQIDDI</sequence>
<dbReference type="Proteomes" id="UP000679779">
    <property type="component" value="Unassembled WGS sequence"/>
</dbReference>
<protein>
    <submittedName>
        <fullName evidence="3">Transcriptional regulator</fullName>
    </submittedName>
</protein>
<evidence type="ECO:0000259" key="1">
    <source>
        <dbReference type="Pfam" id="PF03551"/>
    </source>
</evidence>
<dbReference type="Pfam" id="PF03551">
    <property type="entry name" value="PadR"/>
    <property type="match status" value="1"/>
</dbReference>
<dbReference type="Pfam" id="PF10400">
    <property type="entry name" value="Vir_act_alpha_C"/>
    <property type="match status" value="1"/>
</dbReference>
<dbReference type="Gene3D" id="1.10.10.10">
    <property type="entry name" value="Winged helix-like DNA-binding domain superfamily/Winged helix DNA-binding domain"/>
    <property type="match status" value="1"/>
</dbReference>
<name>A0A919XAI5_9BACL</name>
<dbReference type="InterPro" id="IPR005149">
    <property type="entry name" value="Tscrpt_reg_PadR_N"/>
</dbReference>
<dbReference type="InterPro" id="IPR018309">
    <property type="entry name" value="Tscrpt_reg_PadR_C"/>
</dbReference>
<comment type="caution">
    <text evidence="3">The sequence shown here is derived from an EMBL/GenBank/DDBJ whole genome shotgun (WGS) entry which is preliminary data.</text>
</comment>
<evidence type="ECO:0000313" key="4">
    <source>
        <dbReference type="Proteomes" id="UP000679779"/>
    </source>
</evidence>
<dbReference type="RefSeq" id="WP_160041991.1">
    <property type="nucleotide sequence ID" value="NZ_BORQ01000001.1"/>
</dbReference>
<organism evidence="3 4">
    <name type="scientific">Paenibacillus albilobatus</name>
    <dbReference type="NCBI Taxonomy" id="2716884"/>
    <lineage>
        <taxon>Bacteria</taxon>
        <taxon>Bacillati</taxon>
        <taxon>Bacillota</taxon>
        <taxon>Bacilli</taxon>
        <taxon>Bacillales</taxon>
        <taxon>Paenibacillaceae</taxon>
        <taxon>Paenibacillus</taxon>
    </lineage>
</organism>
<dbReference type="Gene3D" id="6.10.140.190">
    <property type="match status" value="1"/>
</dbReference>
<proteinExistence type="predicted"/>
<dbReference type="SUPFAM" id="SSF46785">
    <property type="entry name" value="Winged helix' DNA-binding domain"/>
    <property type="match status" value="1"/>
</dbReference>
<dbReference type="PANTHER" id="PTHR43252">
    <property type="entry name" value="TRANSCRIPTIONAL REGULATOR YQJI"/>
    <property type="match status" value="1"/>
</dbReference>
<dbReference type="InterPro" id="IPR036390">
    <property type="entry name" value="WH_DNA-bd_sf"/>
</dbReference>
<accession>A0A919XAI5</accession>
<dbReference type="AlphaFoldDB" id="A0A919XAI5"/>
<dbReference type="PANTHER" id="PTHR43252:SF6">
    <property type="entry name" value="NEGATIVE TRANSCRIPTION REGULATOR PADR"/>
    <property type="match status" value="1"/>
</dbReference>
<dbReference type="EMBL" id="BORQ01000001">
    <property type="protein sequence ID" value="GIO29061.1"/>
    <property type="molecule type" value="Genomic_DNA"/>
</dbReference>
<evidence type="ECO:0000259" key="2">
    <source>
        <dbReference type="Pfam" id="PF10400"/>
    </source>
</evidence>
<gene>
    <name evidence="3" type="ORF">J2TS6_02020</name>
</gene>
<evidence type="ECO:0000313" key="3">
    <source>
        <dbReference type="EMBL" id="GIO29061.1"/>
    </source>
</evidence>
<dbReference type="InterPro" id="IPR036388">
    <property type="entry name" value="WH-like_DNA-bd_sf"/>
</dbReference>
<reference evidence="3" key="1">
    <citation type="submission" date="2021-03" db="EMBL/GenBank/DDBJ databases">
        <title>Antimicrobial resistance genes in bacteria isolated from Japanese honey, and their potential for conferring macrolide and lincosamide resistance in the American foulbrood pathogen Paenibacillus larvae.</title>
        <authorList>
            <person name="Okamoto M."/>
            <person name="Kumagai M."/>
            <person name="Kanamori H."/>
            <person name="Takamatsu D."/>
        </authorList>
    </citation>
    <scope>NUCLEOTIDE SEQUENCE</scope>
    <source>
        <strain evidence="3">J2TS6</strain>
    </source>
</reference>
<feature type="domain" description="Transcription regulator PadR C-terminal" evidence="2">
    <location>
        <begin position="92"/>
        <end position="178"/>
    </location>
</feature>
<feature type="domain" description="Transcription regulator PadR N-terminal" evidence="1">
    <location>
        <begin position="7"/>
        <end position="80"/>
    </location>
</feature>
<keyword evidence="4" id="KW-1185">Reference proteome</keyword>